<dbReference type="PROSITE" id="PS50856">
    <property type="entry name" value="AMOP"/>
    <property type="match status" value="1"/>
</dbReference>
<dbReference type="InterPro" id="IPR003886">
    <property type="entry name" value="NIDO_dom"/>
</dbReference>
<dbReference type="SUPFAM" id="SSF57535">
    <property type="entry name" value="Complement control module/SCR domain"/>
    <property type="match status" value="1"/>
</dbReference>
<dbReference type="PROSITE" id="PS51233">
    <property type="entry name" value="VWFD"/>
    <property type="match status" value="1"/>
</dbReference>
<feature type="domain" description="VWFD" evidence="12">
    <location>
        <begin position="487"/>
        <end position="716"/>
    </location>
</feature>
<dbReference type="PROSITE" id="PS50923">
    <property type="entry name" value="SUSHI"/>
    <property type="match status" value="1"/>
</dbReference>
<dbReference type="PROSITE" id="PS51220">
    <property type="entry name" value="NIDO"/>
    <property type="match status" value="1"/>
</dbReference>
<keyword evidence="4 8" id="KW-0472">Membrane</keyword>
<evidence type="ECO:0000256" key="6">
    <source>
        <dbReference type="PROSITE-ProRule" id="PRU00302"/>
    </source>
</evidence>
<dbReference type="InterPro" id="IPR000436">
    <property type="entry name" value="Sushi_SCR_CCP_dom"/>
</dbReference>
<dbReference type="InterPro" id="IPR056619">
    <property type="entry name" value="C8-3_MUC4"/>
</dbReference>
<dbReference type="AlphaFoldDB" id="A0AAV4JFU9"/>
<feature type="domain" description="Sushi" evidence="10">
    <location>
        <begin position="809"/>
        <end position="869"/>
    </location>
</feature>
<dbReference type="Proteomes" id="UP000762676">
    <property type="component" value="Unassembled WGS sequence"/>
</dbReference>
<reference evidence="13 14" key="1">
    <citation type="journal article" date="2021" name="Elife">
        <title>Chloroplast acquisition without the gene transfer in kleptoplastic sea slugs, Plakobranchus ocellatus.</title>
        <authorList>
            <person name="Maeda T."/>
            <person name="Takahashi S."/>
            <person name="Yoshida T."/>
            <person name="Shimamura S."/>
            <person name="Takaki Y."/>
            <person name="Nagai Y."/>
            <person name="Toyoda A."/>
            <person name="Suzuki Y."/>
            <person name="Arimoto A."/>
            <person name="Ishii H."/>
            <person name="Satoh N."/>
            <person name="Nishiyama T."/>
            <person name="Hasebe M."/>
            <person name="Maruyama T."/>
            <person name="Minagawa J."/>
            <person name="Obokata J."/>
            <person name="Shigenobu S."/>
        </authorList>
    </citation>
    <scope>NUCLEOTIDE SEQUENCE [LARGE SCALE GENOMIC DNA]</scope>
</reference>
<keyword evidence="14" id="KW-1185">Reference proteome</keyword>
<dbReference type="Gene3D" id="2.10.70.10">
    <property type="entry name" value="Complement Module, domain 1"/>
    <property type="match status" value="1"/>
</dbReference>
<dbReference type="SMART" id="SM00032">
    <property type="entry name" value="CCP"/>
    <property type="match status" value="1"/>
</dbReference>
<dbReference type="InterPro" id="IPR001846">
    <property type="entry name" value="VWF_type-D"/>
</dbReference>
<keyword evidence="6" id="KW-0768">Sushi</keyword>
<dbReference type="Pfam" id="PF06119">
    <property type="entry name" value="NIDO"/>
    <property type="match status" value="1"/>
</dbReference>
<evidence type="ECO:0000256" key="2">
    <source>
        <dbReference type="ARBA" id="ARBA00022692"/>
    </source>
</evidence>
<dbReference type="InterPro" id="IPR005533">
    <property type="entry name" value="AMOP_dom"/>
</dbReference>
<gene>
    <name evidence="13" type="ORF">ElyMa_006930200</name>
</gene>
<protein>
    <submittedName>
        <fullName evidence="13">Sushi, nidogen and EGF-like domain-containing protein 1</fullName>
    </submittedName>
</protein>
<evidence type="ECO:0000256" key="1">
    <source>
        <dbReference type="ARBA" id="ARBA00004370"/>
    </source>
</evidence>
<dbReference type="PANTHER" id="PTHR13802:SF59">
    <property type="entry name" value="SUSHI DOMAIN-CONTAINING PROTEIN 2"/>
    <property type="match status" value="1"/>
</dbReference>
<dbReference type="Pfam" id="PF00084">
    <property type="entry name" value="Sushi"/>
    <property type="match status" value="1"/>
</dbReference>
<evidence type="ECO:0000256" key="3">
    <source>
        <dbReference type="ARBA" id="ARBA00022989"/>
    </source>
</evidence>
<evidence type="ECO:0000259" key="11">
    <source>
        <dbReference type="PROSITE" id="PS51220"/>
    </source>
</evidence>
<dbReference type="GO" id="GO:0016020">
    <property type="term" value="C:membrane"/>
    <property type="evidence" value="ECO:0007669"/>
    <property type="project" value="UniProtKB-SubCell"/>
</dbReference>
<keyword evidence="2 8" id="KW-0812">Transmembrane</keyword>
<dbReference type="SMART" id="SM00539">
    <property type="entry name" value="NIDO"/>
    <property type="match status" value="1"/>
</dbReference>
<feature type="domain" description="AMOP" evidence="9">
    <location>
        <begin position="370"/>
        <end position="534"/>
    </location>
</feature>
<dbReference type="PANTHER" id="PTHR13802">
    <property type="entry name" value="MUCIN 4-RELATED"/>
    <property type="match status" value="1"/>
</dbReference>
<comment type="caution">
    <text evidence="13">The sequence shown here is derived from an EMBL/GenBank/DDBJ whole genome shotgun (WGS) entry which is preliminary data.</text>
</comment>
<evidence type="ECO:0000256" key="4">
    <source>
        <dbReference type="ARBA" id="ARBA00023136"/>
    </source>
</evidence>
<name>A0AAV4JFU9_9GAST</name>
<dbReference type="EMBL" id="BMAT01013868">
    <property type="protein sequence ID" value="GFS21662.1"/>
    <property type="molecule type" value="Genomic_DNA"/>
</dbReference>
<dbReference type="InterPro" id="IPR051495">
    <property type="entry name" value="Epithelial_Barrier/Signaling"/>
</dbReference>
<accession>A0AAV4JFU9</accession>
<feature type="disulfide bond" evidence="6">
    <location>
        <begin position="811"/>
        <end position="854"/>
    </location>
</feature>
<feature type="transmembrane region" description="Helical" evidence="8">
    <location>
        <begin position="879"/>
        <end position="904"/>
    </location>
</feature>
<feature type="region of interest" description="Disordered" evidence="7">
    <location>
        <begin position="1"/>
        <end position="29"/>
    </location>
</feature>
<dbReference type="CDD" id="cd00033">
    <property type="entry name" value="CCP"/>
    <property type="match status" value="1"/>
</dbReference>
<dbReference type="GO" id="GO:0007160">
    <property type="term" value="P:cell-matrix adhesion"/>
    <property type="evidence" value="ECO:0007669"/>
    <property type="project" value="InterPro"/>
</dbReference>
<dbReference type="Pfam" id="PF00094">
    <property type="entry name" value="VWD"/>
    <property type="match status" value="1"/>
</dbReference>
<proteinExistence type="predicted"/>
<evidence type="ECO:0000259" key="10">
    <source>
        <dbReference type="PROSITE" id="PS50923"/>
    </source>
</evidence>
<evidence type="ECO:0000256" key="8">
    <source>
        <dbReference type="SAM" id="Phobius"/>
    </source>
</evidence>
<keyword evidence="3 8" id="KW-1133">Transmembrane helix</keyword>
<evidence type="ECO:0000259" key="12">
    <source>
        <dbReference type="PROSITE" id="PS51233"/>
    </source>
</evidence>
<sequence length="979" mass="108581">MRLTQKPLSPIHPPPLDSPSFSFHQQPHPPTSLPQLFQISSSLLLFVNNNGIISFLNELRSYSPQKFPLSDSTPVIAPYWADVDVSDDGSGLVWYRQTTNPNVLAQANREIRAHQQAASKNFQAAWVFVVTWDEVCFYGPVGEGRFKRNTFQAVLVVDDTGDKSFVIFNYARLDWTTGSNSLGNEMTGLGGTPAQAGFNAGDMENFYEIEGSREAAIINLTQTSNVEIPGKWIFRVDSAQIEEMCPVSKNVIDVKPQLQRHNPELWRVGDEREVKVSWNSAEVDVMFQEAMGFSIEILEYRVANGSGSLVILWSKDFHDAPDNTYTLQMPKSFSKTKMSVAVVRVTALVDVCESKGPSIFSDVFPVRPLLASAAASQCSAWLTSEANLSPLSHQDNTQCPCTLKQAEGDTAQFSPDPFCRRDSNSVLNCRYRPRQAVECILPNRISYMLEDIVPRLHCCEYSTDETLCDQYLKYRPPVTCQQYQAPSAAQAAGDPHMETLDGHAYTFNGLGSFTLLKVKDSTAVVQVKATRAKNTQGQLENATVFTGLAVRSSGADSPVLELALASDNVTLYQFYVNGQLQDGSRAASVENTASGSSDSDSNSNSSAAVPVLTTWQAGGISVVESRLANQQPEIRIVLDDLGLSLLVEVMEELINIIAVTAPQLKGKLEGLLGNYNGDSQDDFLSRDDVLVPASASMREVHNRFGMSWQVWQNESLFTQVSSADFLVAAEAQLAQEEEKNFTPEYIDEEMSTERGYSGVAGDGMSMDICEGNTQCMFDLQVTKNENIALSTLKFNKRFEELKSEIKPVVRCPHMADIPNANRTLTGLKENDTVTFTCYHGYQMETGGSMRVLMCLNTNQWSAERPKCVRVVDTSEDFPIIYVAAGAAAGAFLLVFVLSCFIRVVHRRFTRPWSKKSDSSSSMDYEQAIELPTLFPISDIPSPVFENPLFLQRLQQLCDKGSFQIPRPTYVDPNIYSEYF</sequence>
<evidence type="ECO:0000313" key="14">
    <source>
        <dbReference type="Proteomes" id="UP000762676"/>
    </source>
</evidence>
<dbReference type="SMART" id="SM00216">
    <property type="entry name" value="VWD"/>
    <property type="match status" value="1"/>
</dbReference>
<evidence type="ECO:0000259" key="9">
    <source>
        <dbReference type="PROSITE" id="PS50856"/>
    </source>
</evidence>
<evidence type="ECO:0000256" key="7">
    <source>
        <dbReference type="SAM" id="MobiDB-lite"/>
    </source>
</evidence>
<keyword evidence="5 6" id="KW-1015">Disulfide bond</keyword>
<dbReference type="InterPro" id="IPR035976">
    <property type="entry name" value="Sushi/SCR/CCP_sf"/>
</dbReference>
<dbReference type="Pfam" id="PF03782">
    <property type="entry name" value="AMOP"/>
    <property type="match status" value="1"/>
</dbReference>
<dbReference type="Pfam" id="PF23263">
    <property type="entry name" value="C8-3_MUC4"/>
    <property type="match status" value="1"/>
</dbReference>
<comment type="caution">
    <text evidence="6">Lacks conserved residue(s) required for the propagation of feature annotation.</text>
</comment>
<comment type="subcellular location">
    <subcellularLocation>
        <location evidence="1">Membrane</location>
    </subcellularLocation>
</comment>
<evidence type="ECO:0000313" key="13">
    <source>
        <dbReference type="EMBL" id="GFS21662.1"/>
    </source>
</evidence>
<evidence type="ECO:0000256" key="5">
    <source>
        <dbReference type="ARBA" id="ARBA00023157"/>
    </source>
</evidence>
<organism evidence="13 14">
    <name type="scientific">Elysia marginata</name>
    <dbReference type="NCBI Taxonomy" id="1093978"/>
    <lineage>
        <taxon>Eukaryota</taxon>
        <taxon>Metazoa</taxon>
        <taxon>Spiralia</taxon>
        <taxon>Lophotrochozoa</taxon>
        <taxon>Mollusca</taxon>
        <taxon>Gastropoda</taxon>
        <taxon>Heterobranchia</taxon>
        <taxon>Euthyneura</taxon>
        <taxon>Panpulmonata</taxon>
        <taxon>Sacoglossa</taxon>
        <taxon>Placobranchoidea</taxon>
        <taxon>Plakobranchidae</taxon>
        <taxon>Elysia</taxon>
    </lineage>
</organism>
<feature type="domain" description="NIDO" evidence="11">
    <location>
        <begin position="78"/>
        <end position="239"/>
    </location>
</feature>